<dbReference type="KEGG" id="pic:PICST_30715"/>
<feature type="coiled-coil region" evidence="1">
    <location>
        <begin position="541"/>
        <end position="568"/>
    </location>
</feature>
<dbReference type="OMA" id="MGWLEGI"/>
<evidence type="ECO:0000313" key="3">
    <source>
        <dbReference type="EMBL" id="ABN65748.2"/>
    </source>
</evidence>
<dbReference type="HOGENOM" id="CLU_007739_1_0_1"/>
<dbReference type="RefSeq" id="XP_001383777.2">
    <property type="nucleotide sequence ID" value="XM_001383740.1"/>
</dbReference>
<dbReference type="InterPro" id="IPR001683">
    <property type="entry name" value="PX_dom"/>
</dbReference>
<evidence type="ECO:0000256" key="1">
    <source>
        <dbReference type="SAM" id="Coils"/>
    </source>
</evidence>
<name>A3LRJ8_PICST</name>
<dbReference type="SMART" id="SM00312">
    <property type="entry name" value="PX"/>
    <property type="match status" value="1"/>
</dbReference>
<dbReference type="CDD" id="cd06869">
    <property type="entry name" value="PX_UP2_fungi"/>
    <property type="match status" value="1"/>
</dbReference>
<dbReference type="GO" id="GO:0035091">
    <property type="term" value="F:phosphatidylinositol binding"/>
    <property type="evidence" value="ECO:0007669"/>
    <property type="project" value="InterPro"/>
</dbReference>
<dbReference type="PANTHER" id="PTHR47185">
    <property type="entry name" value="PX DOMAIN-CONTAINING PROTEIN YPR097W"/>
    <property type="match status" value="1"/>
</dbReference>
<dbReference type="InterPro" id="IPR047168">
    <property type="entry name" value="LEC1-like"/>
</dbReference>
<dbReference type="Gene3D" id="3.30.1520.10">
    <property type="entry name" value="Phox-like domain"/>
    <property type="match status" value="1"/>
</dbReference>
<keyword evidence="1" id="KW-0175">Coiled coil</keyword>
<dbReference type="InterPro" id="IPR024554">
    <property type="entry name" value="LEC1-like_C"/>
</dbReference>
<sequence length="928" mass="108431">MKNTSNDFLDGLTPAQEHFLKKYLLEYRLSDELHTFSRADVCELVGFPFKTTLKKSGFDVLPLSTFYMRNFVAQFPFIASNSDNVQRAFWQETVQPFVESFNSKNISSSEERQTNATKRRQVNKKFLSGMLLFYNSVIITNKELTYLNESHLKPSDTGKMDKFSANLNDDALCVDDIDKHDMKKFHHNLSINIVALRRTGAAVAGTPSNSISSWSPMRFVTSSRPSAPRHHYEFVIQVTTRESVDGNFQYKSHFIARHYHEFKTLESKLKRHLPGVMSTEVSELPRKFSNDNGYNDIAHEKDTESELASLSSTVNGSSKTTKLVREKLRLSLRGYLRTLSKYPEIVHSDIFLDFIDHGSFNYRQLSEVELEDHKNRIEHERTMLKTQVEFQKQTAKVIVNLTKDFESLKKDIIMNPSTLSGIFDQIGKSSDIKKQTPFLKTLNEWCKLEAAATLYQVFLSQDNSNDWLNRCRKFHRLFPYNLVYGILRFTNPLKIVSRIVDLLLVNIPTVSIPSWGSKDEEELKEIAKKSGSRNLLSMIFVMLLDESLSSYETELKLLREEKLDSEYEIFLERIERYTDVDYAVVDAIKRESYEKSQDLLLTVLSTDLIKPPLRTIEDKYKYSQIVKSQMSYDQLAEHKNVVDSALYLNLKQYWQVQIRKKDADLFKQLWKEPELTKLIKNFLMVFYQPMMRIFTKADIHVVFRDFQKFMDDLMKELSIINNQEIYYLNSFEVFDRLKSLFDKHEDVLWKFIHTLYVKDDEHLFKGLVLWIEKFLVALRIKFFDEETVKLNLSSANLGIDEELFLKQLNSRAERTILRRKLFKEFLEVQASTGDETAQDKIDSKWEEVNNQLYGEFNTKGLGIDLEDVEEFNHLNAEEDLGDHSNERVLKQKLFDLEKNLVDYGTSELDKLDDSVKSQLSTLLTNLKI</sequence>
<dbReference type="PROSITE" id="PS50195">
    <property type="entry name" value="PX"/>
    <property type="match status" value="1"/>
</dbReference>
<proteinExistence type="predicted"/>
<feature type="domain" description="PX" evidence="2">
    <location>
        <begin position="212"/>
        <end position="362"/>
    </location>
</feature>
<dbReference type="Pfam" id="PF12825">
    <property type="entry name" value="DUF3818"/>
    <property type="match status" value="1"/>
</dbReference>
<dbReference type="eggNOG" id="KOG2273">
    <property type="taxonomic scope" value="Eukaryota"/>
</dbReference>
<gene>
    <name evidence="3" type="ORF">PICST_30715</name>
</gene>
<dbReference type="Proteomes" id="UP000002258">
    <property type="component" value="Chromosome 3"/>
</dbReference>
<dbReference type="Pfam" id="PF00787">
    <property type="entry name" value="PX"/>
    <property type="match status" value="1"/>
</dbReference>
<dbReference type="GeneID" id="4837694"/>
<dbReference type="InParanoid" id="A3LRJ8"/>
<evidence type="ECO:0000259" key="2">
    <source>
        <dbReference type="PROSITE" id="PS50195"/>
    </source>
</evidence>
<protein>
    <recommendedName>
        <fullName evidence="2">PX domain-containing protein</fullName>
    </recommendedName>
</protein>
<dbReference type="InterPro" id="IPR024555">
    <property type="entry name" value="PX-associated"/>
</dbReference>
<keyword evidence="4" id="KW-1185">Reference proteome</keyword>
<dbReference type="InterPro" id="IPR036871">
    <property type="entry name" value="PX_dom_sf"/>
</dbReference>
<dbReference type="Pfam" id="PF12828">
    <property type="entry name" value="PXB"/>
    <property type="match status" value="1"/>
</dbReference>
<dbReference type="OrthoDB" id="2117459at2759"/>
<reference evidence="3 4" key="1">
    <citation type="journal article" date="2007" name="Nat. Biotechnol.">
        <title>Genome sequence of the lignocellulose-bioconverting and xylose-fermenting yeast Pichia stipitis.</title>
        <authorList>
            <person name="Jeffries T.W."/>
            <person name="Grigoriev I.V."/>
            <person name="Grimwood J."/>
            <person name="Laplaza J.M."/>
            <person name="Aerts A."/>
            <person name="Salamov A."/>
            <person name="Schmutz J."/>
            <person name="Lindquist E."/>
            <person name="Dehal P."/>
            <person name="Shapiro H."/>
            <person name="Jin Y.S."/>
            <person name="Passoth V."/>
            <person name="Richardson P.M."/>
        </authorList>
    </citation>
    <scope>NUCLEOTIDE SEQUENCE [LARGE SCALE GENOMIC DNA]</scope>
    <source>
        <strain evidence="4">ATCC 58785 / CBS 6054 / NBRC 10063 / NRRL Y-11545</strain>
    </source>
</reference>
<dbReference type="SUPFAM" id="SSF64268">
    <property type="entry name" value="PX domain"/>
    <property type="match status" value="1"/>
</dbReference>
<evidence type="ECO:0000313" key="4">
    <source>
        <dbReference type="Proteomes" id="UP000002258"/>
    </source>
</evidence>
<organism evidence="3 4">
    <name type="scientific">Scheffersomyces stipitis (strain ATCC 58785 / CBS 6054 / NBRC 10063 / NRRL Y-11545)</name>
    <name type="common">Yeast</name>
    <name type="synonym">Pichia stipitis</name>
    <dbReference type="NCBI Taxonomy" id="322104"/>
    <lineage>
        <taxon>Eukaryota</taxon>
        <taxon>Fungi</taxon>
        <taxon>Dikarya</taxon>
        <taxon>Ascomycota</taxon>
        <taxon>Saccharomycotina</taxon>
        <taxon>Pichiomycetes</taxon>
        <taxon>Debaryomycetaceae</taxon>
        <taxon>Scheffersomyces</taxon>
    </lineage>
</organism>
<dbReference type="PANTHER" id="PTHR47185:SF1">
    <property type="entry name" value="PX DOMAIN-CONTAINING PROTEIN YPR097W"/>
    <property type="match status" value="1"/>
</dbReference>
<dbReference type="AlphaFoldDB" id="A3LRJ8"/>
<dbReference type="STRING" id="322104.A3LRJ8"/>
<dbReference type="EMBL" id="CP000497">
    <property type="protein sequence ID" value="ABN65748.2"/>
    <property type="molecule type" value="Genomic_DNA"/>
</dbReference>
<accession>A3LRJ8</accession>
<dbReference type="FunCoup" id="A3LRJ8">
    <property type="interactions" value="29"/>
</dbReference>